<dbReference type="InterPro" id="IPR004360">
    <property type="entry name" value="Glyas_Fos-R_dOase_dom"/>
</dbReference>
<feature type="domain" description="VOC" evidence="2">
    <location>
        <begin position="160"/>
        <end position="313"/>
    </location>
</feature>
<evidence type="ECO:0000313" key="4">
    <source>
        <dbReference type="Proteomes" id="UP000181976"/>
    </source>
</evidence>
<dbReference type="GO" id="GO:0046491">
    <property type="term" value="P:L-methylmalonyl-CoA metabolic process"/>
    <property type="evidence" value="ECO:0007669"/>
    <property type="project" value="TreeGrafter"/>
</dbReference>
<dbReference type="EMBL" id="FONA01000019">
    <property type="protein sequence ID" value="SFE80669.1"/>
    <property type="molecule type" value="Genomic_DNA"/>
</dbReference>
<keyword evidence="1" id="KW-0479">Metal-binding</keyword>
<evidence type="ECO:0000313" key="3">
    <source>
        <dbReference type="EMBL" id="SFE80669.1"/>
    </source>
</evidence>
<keyword evidence="4" id="KW-1185">Reference proteome</keyword>
<dbReference type="STRING" id="385682.SAMN05444380_11927"/>
<dbReference type="eggNOG" id="COG0346">
    <property type="taxonomic scope" value="Bacteria"/>
</dbReference>
<dbReference type="PANTHER" id="PTHR43048">
    <property type="entry name" value="METHYLMALONYL-COA EPIMERASE"/>
    <property type="match status" value="1"/>
</dbReference>
<keyword evidence="3" id="KW-0418">Kinase</keyword>
<dbReference type="GO" id="GO:0016301">
    <property type="term" value="F:kinase activity"/>
    <property type="evidence" value="ECO:0007669"/>
    <property type="project" value="UniProtKB-KW"/>
</dbReference>
<dbReference type="PANTHER" id="PTHR43048:SF3">
    <property type="entry name" value="METHYLMALONYL-COA EPIMERASE, MITOCHONDRIAL"/>
    <property type="match status" value="1"/>
</dbReference>
<dbReference type="OrthoDB" id="9795618at2"/>
<reference evidence="3 4" key="1">
    <citation type="submission" date="2016-10" db="EMBL/GenBank/DDBJ databases">
        <authorList>
            <person name="de Groot N.N."/>
        </authorList>
    </citation>
    <scope>NUCLEOTIDE SEQUENCE [LARGE SCALE GENOMIC DNA]</scope>
    <source>
        <strain evidence="3 4">DSM 19012</strain>
    </source>
</reference>
<evidence type="ECO:0000256" key="1">
    <source>
        <dbReference type="ARBA" id="ARBA00022723"/>
    </source>
</evidence>
<dbReference type="Proteomes" id="UP000181976">
    <property type="component" value="Unassembled WGS sequence"/>
</dbReference>
<gene>
    <name evidence="3" type="ORF">SAMN05444380_11927</name>
</gene>
<dbReference type="SUPFAM" id="SSF54593">
    <property type="entry name" value="Glyoxalase/Bleomycin resistance protein/Dihydroxybiphenyl dioxygenase"/>
    <property type="match status" value="2"/>
</dbReference>
<sequence>MEKNICGIQQVGIGLKDAKEAWRWYRRVFGMDISVFEDVATARLMHHYTNGKDCERYAALAMNMEGGGGFEVWQHTQMEPSPPNFDVRLGDTGIFIVKMKCRDLSAAYKRHREMKVKLLSEPMVNPAGQWHYFLSDPYQNIFEVVEHPSCFMEQKSPTGGVLGAVIGVSDVDHAREVYSQILQYDEVVYDETGTFDDLQSLPGGKEKYRRVLLKHSKPRRGPFSKLLGPSVIELIQSLERKPKKIFANRIWGELGFIHICFDITGMEALRKECEALGYAFTVDSANSFDMGNAAGHFSYISDPDGTPIEFVETHKLPVVEKLGWYINLRKRDPGKPLPDWMVKTLTFSRVKD</sequence>
<dbReference type="Pfam" id="PF00903">
    <property type="entry name" value="Glyoxalase"/>
    <property type="match status" value="1"/>
</dbReference>
<accession>A0A1I2DJP1</accession>
<dbReference type="GO" id="GO:0046872">
    <property type="term" value="F:metal ion binding"/>
    <property type="evidence" value="ECO:0007669"/>
    <property type="project" value="UniProtKB-KW"/>
</dbReference>
<feature type="domain" description="VOC" evidence="2">
    <location>
        <begin position="7"/>
        <end position="147"/>
    </location>
</feature>
<dbReference type="InterPro" id="IPR029068">
    <property type="entry name" value="Glyas_Bleomycin-R_OHBP_Dase"/>
</dbReference>
<proteinExistence type="predicted"/>
<protein>
    <submittedName>
        <fullName evidence="3">Phosphoglycerate kinase</fullName>
    </submittedName>
</protein>
<evidence type="ECO:0000259" key="2">
    <source>
        <dbReference type="PROSITE" id="PS51819"/>
    </source>
</evidence>
<dbReference type="Gene3D" id="3.10.180.10">
    <property type="entry name" value="2,3-Dihydroxybiphenyl 1,2-Dioxygenase, domain 1"/>
    <property type="match status" value="2"/>
</dbReference>
<dbReference type="AlphaFoldDB" id="A0A1I2DJP1"/>
<organism evidence="3 4">
    <name type="scientific">Thermophagus xiamenensis</name>
    <dbReference type="NCBI Taxonomy" id="385682"/>
    <lineage>
        <taxon>Bacteria</taxon>
        <taxon>Pseudomonadati</taxon>
        <taxon>Bacteroidota</taxon>
        <taxon>Bacteroidia</taxon>
        <taxon>Marinilabiliales</taxon>
        <taxon>Marinilabiliaceae</taxon>
        <taxon>Thermophagus</taxon>
    </lineage>
</organism>
<dbReference type="PROSITE" id="PS51819">
    <property type="entry name" value="VOC"/>
    <property type="match status" value="2"/>
</dbReference>
<dbReference type="InterPro" id="IPR037523">
    <property type="entry name" value="VOC_core"/>
</dbReference>
<dbReference type="RefSeq" id="WP_010527515.1">
    <property type="nucleotide sequence ID" value="NZ_AFSL01000053.1"/>
</dbReference>
<keyword evidence="3" id="KW-0808">Transferase</keyword>
<dbReference type="InterPro" id="IPR051785">
    <property type="entry name" value="MMCE/EMCE_epimerase"/>
</dbReference>
<name>A0A1I2DJP1_9BACT</name>
<dbReference type="InParanoid" id="A0A1I2DJP1"/>
<dbReference type="GO" id="GO:0004493">
    <property type="term" value="F:methylmalonyl-CoA epimerase activity"/>
    <property type="evidence" value="ECO:0007669"/>
    <property type="project" value="TreeGrafter"/>
</dbReference>